<keyword evidence="4" id="KW-0786">Thiamine pyrophosphate</keyword>
<reference evidence="6" key="1">
    <citation type="submission" date="2013-08" db="EMBL/GenBank/DDBJ databases">
        <authorList>
            <person name="Mendez C."/>
            <person name="Richter M."/>
            <person name="Ferrer M."/>
            <person name="Sanchez J."/>
        </authorList>
    </citation>
    <scope>NUCLEOTIDE SEQUENCE</scope>
</reference>
<dbReference type="GO" id="GO:0030976">
    <property type="term" value="F:thiamine pyrophosphate binding"/>
    <property type="evidence" value="ECO:0007669"/>
    <property type="project" value="InterPro"/>
</dbReference>
<keyword evidence="2" id="KW-0450">Lipoyl</keyword>
<dbReference type="InterPro" id="IPR011053">
    <property type="entry name" value="Single_hybrid_motif"/>
</dbReference>
<comment type="cofactor">
    <cofactor evidence="1">
        <name>thiamine diphosphate</name>
        <dbReference type="ChEBI" id="CHEBI:58937"/>
    </cofactor>
</comment>
<dbReference type="PROSITE" id="PS50968">
    <property type="entry name" value="BIOTINYL_LIPOYL"/>
    <property type="match status" value="1"/>
</dbReference>
<dbReference type="Pfam" id="PF16870">
    <property type="entry name" value="OxoGdeHyase_C"/>
    <property type="match status" value="1"/>
</dbReference>
<dbReference type="Gene3D" id="2.40.50.100">
    <property type="match status" value="1"/>
</dbReference>
<dbReference type="PANTHER" id="PTHR23152:SF4">
    <property type="entry name" value="2-OXOADIPATE DEHYDROGENASE COMPLEX COMPONENT E1"/>
    <property type="match status" value="1"/>
</dbReference>
<dbReference type="AlphaFoldDB" id="T1B0T0"/>
<accession>T1B0T0</accession>
<dbReference type="InterPro" id="IPR011603">
    <property type="entry name" value="2oxoglutarate_DH_E1"/>
</dbReference>
<comment type="caution">
    <text evidence="6">The sequence shown here is derived from an EMBL/GenBank/DDBJ whole genome shotgun (WGS) entry which is preliminary data.</text>
</comment>
<organism evidence="6">
    <name type="scientific">mine drainage metagenome</name>
    <dbReference type="NCBI Taxonomy" id="410659"/>
    <lineage>
        <taxon>unclassified sequences</taxon>
        <taxon>metagenomes</taxon>
        <taxon>ecological metagenomes</taxon>
    </lineage>
</organism>
<gene>
    <name evidence="6" type="ORF">B2A_02951</name>
</gene>
<dbReference type="GO" id="GO:0005829">
    <property type="term" value="C:cytosol"/>
    <property type="evidence" value="ECO:0007669"/>
    <property type="project" value="TreeGrafter"/>
</dbReference>
<sequence>MRVEQLYPFPRTAVAHELERFPAASEMVWCQEEPMNQGAWFQIRHHLQAVAGERTLGYAGRARSPAPACGHYNTHVAEQNALAEHALSGPSAPTPTTDPLHHPASIPQAIPKESRAMAIEIKVPVLPESVSDATIATWHKKPGDAVKRDENLVDLETDKVVLEVPSPVDGVLKQIVKDSGSTVTSQELIALLEEGAAQGSASAAGAG</sequence>
<evidence type="ECO:0000256" key="3">
    <source>
        <dbReference type="ARBA" id="ARBA00023002"/>
    </source>
</evidence>
<dbReference type="InterPro" id="IPR003016">
    <property type="entry name" value="2-oxoA_DH_lipoyl-BS"/>
</dbReference>
<dbReference type="Pfam" id="PF00364">
    <property type="entry name" value="Biotin_lipoyl"/>
    <property type="match status" value="1"/>
</dbReference>
<protein>
    <submittedName>
        <fullName evidence="6">Biotin/lipoyl attachment domain protein</fullName>
    </submittedName>
</protein>
<dbReference type="CDD" id="cd06849">
    <property type="entry name" value="lipoyl_domain"/>
    <property type="match status" value="1"/>
</dbReference>
<evidence type="ECO:0000313" key="6">
    <source>
        <dbReference type="EMBL" id="EQD62183.1"/>
    </source>
</evidence>
<dbReference type="Gene3D" id="3.40.50.11610">
    <property type="entry name" value="Multifunctional 2-oxoglutarate metabolism enzyme, C-terminal domain"/>
    <property type="match status" value="1"/>
</dbReference>
<dbReference type="InterPro" id="IPR000089">
    <property type="entry name" value="Biotin_lipoyl"/>
</dbReference>
<feature type="domain" description="Lipoyl-binding" evidence="5">
    <location>
        <begin position="118"/>
        <end position="193"/>
    </location>
</feature>
<dbReference type="PANTHER" id="PTHR23152">
    <property type="entry name" value="2-OXOGLUTARATE DEHYDROGENASE"/>
    <property type="match status" value="1"/>
</dbReference>
<dbReference type="InterPro" id="IPR042179">
    <property type="entry name" value="KGD_C_sf"/>
</dbReference>
<dbReference type="InterPro" id="IPR031717">
    <property type="entry name" value="ODO-1/KGD_C"/>
</dbReference>
<evidence type="ECO:0000256" key="2">
    <source>
        <dbReference type="ARBA" id="ARBA00022823"/>
    </source>
</evidence>
<feature type="non-terminal residue" evidence="6">
    <location>
        <position position="207"/>
    </location>
</feature>
<reference evidence="6" key="2">
    <citation type="journal article" date="2014" name="ISME J.">
        <title>Microbial stratification in low pH oxic and suboxic macroscopic growths along an acid mine drainage.</title>
        <authorList>
            <person name="Mendez-Garcia C."/>
            <person name="Mesa V."/>
            <person name="Sprenger R.R."/>
            <person name="Richter M."/>
            <person name="Diez M.S."/>
            <person name="Solano J."/>
            <person name="Bargiela R."/>
            <person name="Golyshina O.V."/>
            <person name="Manteca A."/>
            <person name="Ramos J.L."/>
            <person name="Gallego J.R."/>
            <person name="Llorente I."/>
            <person name="Martins Dos Santos V.A."/>
            <person name="Jensen O.N."/>
            <person name="Pelaez A.I."/>
            <person name="Sanchez J."/>
            <person name="Ferrer M."/>
        </authorList>
    </citation>
    <scope>NUCLEOTIDE SEQUENCE</scope>
</reference>
<dbReference type="SUPFAM" id="SSF51230">
    <property type="entry name" value="Single hybrid motif"/>
    <property type="match status" value="1"/>
</dbReference>
<name>T1B0T0_9ZZZZ</name>
<dbReference type="GO" id="GO:0045252">
    <property type="term" value="C:oxoglutarate dehydrogenase complex"/>
    <property type="evidence" value="ECO:0007669"/>
    <property type="project" value="TreeGrafter"/>
</dbReference>
<dbReference type="EMBL" id="AUZZ01001991">
    <property type="protein sequence ID" value="EQD62183.1"/>
    <property type="molecule type" value="Genomic_DNA"/>
</dbReference>
<evidence type="ECO:0000256" key="4">
    <source>
        <dbReference type="ARBA" id="ARBA00023052"/>
    </source>
</evidence>
<evidence type="ECO:0000259" key="5">
    <source>
        <dbReference type="PROSITE" id="PS50968"/>
    </source>
</evidence>
<keyword evidence="3" id="KW-0560">Oxidoreductase</keyword>
<evidence type="ECO:0000256" key="1">
    <source>
        <dbReference type="ARBA" id="ARBA00001964"/>
    </source>
</evidence>
<dbReference type="PROSITE" id="PS00189">
    <property type="entry name" value="LIPOYL"/>
    <property type="match status" value="1"/>
</dbReference>
<dbReference type="GO" id="GO:0004591">
    <property type="term" value="F:oxoglutarate dehydrogenase (succinyl-transferring) activity"/>
    <property type="evidence" value="ECO:0007669"/>
    <property type="project" value="TreeGrafter"/>
</dbReference>
<proteinExistence type="predicted"/>
<dbReference type="GO" id="GO:0006099">
    <property type="term" value="P:tricarboxylic acid cycle"/>
    <property type="evidence" value="ECO:0007669"/>
    <property type="project" value="TreeGrafter"/>
</dbReference>